<proteinExistence type="predicted"/>
<keyword evidence="2" id="KW-1185">Reference proteome</keyword>
<dbReference type="GeneID" id="82202312"/>
<protein>
    <submittedName>
        <fullName evidence="1">Uncharacterized protein</fullName>
    </submittedName>
</protein>
<gene>
    <name evidence="1" type="ORF">BO222_03640</name>
</gene>
<dbReference type="Proteomes" id="UP000186341">
    <property type="component" value="Unassembled WGS sequence"/>
</dbReference>
<evidence type="ECO:0000313" key="1">
    <source>
        <dbReference type="EMBL" id="OLU41280.1"/>
    </source>
</evidence>
<dbReference type="RefSeq" id="WP_075818450.1">
    <property type="nucleotide sequence ID" value="NZ_CASUAI010000043.1"/>
</dbReference>
<accession>A0A1U7NHJ5</accession>
<name>A0A1U7NHJ5_9FIRM</name>
<dbReference type="OrthoDB" id="9997478at2"/>
<dbReference type="Gene3D" id="2.60.40.1140">
    <property type="entry name" value="Collagen-binding surface protein Cna, B-type domain"/>
    <property type="match status" value="1"/>
</dbReference>
<dbReference type="AlphaFoldDB" id="A0A1U7NHJ5"/>
<organism evidence="1 2">
    <name type="scientific">Ileibacterium valens</name>
    <dbReference type="NCBI Taxonomy" id="1862668"/>
    <lineage>
        <taxon>Bacteria</taxon>
        <taxon>Bacillati</taxon>
        <taxon>Bacillota</taxon>
        <taxon>Erysipelotrichia</taxon>
        <taxon>Erysipelotrichales</taxon>
        <taxon>Erysipelotrichaceae</taxon>
        <taxon>Ileibacterium</taxon>
    </lineage>
</organism>
<dbReference type="EMBL" id="MPJW01000089">
    <property type="protein sequence ID" value="OLU41280.1"/>
    <property type="molecule type" value="Genomic_DNA"/>
</dbReference>
<sequence>MLDANGSNTVTATVNLGQGQTFNVYGLSAGDTYKVEETDPEVLNGIYTPGISQTAGTGGTINVNNYEVTGQPANNDVAFTFTNTRTSNVPTAFFITYGPYLAGRALLGGLGHAMFGKKKNNC</sequence>
<reference evidence="1 2" key="1">
    <citation type="submission" date="2016-11" db="EMBL/GenBank/DDBJ databases">
        <title>Description of two novel members of the family Erysipelotrichaceae: Ileibacterium lipovorans gen. nov., sp. nov. and Dubosiella newyorkensis, gen. nov., sp. nov.</title>
        <authorList>
            <person name="Cox L.M."/>
            <person name="Sohn J."/>
            <person name="Tyrrell K.L."/>
            <person name="Citron D.M."/>
            <person name="Lawson P.A."/>
            <person name="Patel N.B."/>
            <person name="Iizumi T."/>
            <person name="Perez-Perez G.I."/>
            <person name="Goldstein E.J."/>
            <person name="Blaser M.J."/>
        </authorList>
    </citation>
    <scope>NUCLEOTIDE SEQUENCE [LARGE SCALE GENOMIC DNA]</scope>
    <source>
        <strain evidence="1 2">NYU-BL-A3</strain>
    </source>
</reference>
<comment type="caution">
    <text evidence="1">The sequence shown here is derived from an EMBL/GenBank/DDBJ whole genome shotgun (WGS) entry which is preliminary data.</text>
</comment>
<evidence type="ECO:0000313" key="2">
    <source>
        <dbReference type="Proteomes" id="UP000186341"/>
    </source>
</evidence>